<dbReference type="InterPro" id="IPR010313">
    <property type="entry name" value="Glycine_N-acyltransferase"/>
</dbReference>
<proteinExistence type="inferred from homology"/>
<dbReference type="CDD" id="cd04301">
    <property type="entry name" value="NAT_SF"/>
    <property type="match status" value="1"/>
</dbReference>
<accession>A0ABD0SPG5</accession>
<keyword evidence="1" id="KW-0012">Acyltransferase</keyword>
<dbReference type="Proteomes" id="UP001549921">
    <property type="component" value="Unassembled WGS sequence"/>
</dbReference>
<dbReference type="PROSITE" id="PS51186">
    <property type="entry name" value="GNAT"/>
    <property type="match status" value="2"/>
</dbReference>
<comment type="caution">
    <text evidence="3">The sequence shown here is derived from an EMBL/GenBank/DDBJ whole genome shotgun (WGS) entry which is preliminary data.</text>
</comment>
<evidence type="ECO:0000256" key="1">
    <source>
        <dbReference type="RuleBase" id="RU368002"/>
    </source>
</evidence>
<dbReference type="EMBL" id="JBEDNZ010000019">
    <property type="protein sequence ID" value="KAL0820336.1"/>
    <property type="molecule type" value="Genomic_DNA"/>
</dbReference>
<protein>
    <recommendedName>
        <fullName evidence="1">Glycine N-acyltransferase-like protein</fullName>
        <ecNumber evidence="1">2.3.1.-</ecNumber>
    </recommendedName>
</protein>
<keyword evidence="1" id="KW-0808">Transferase</keyword>
<sequence>MSTEADSLQFLPMERWGELEEAFKADWPRGISGYSALRTQRELAGRGLGYGFKVYCPYGDVSSGMVALNKKGTLNEVIIQCPSDDTTNLEKAMISTKIIDWKNRILVPYMPDNILQSVHRLAQRLNVELEAEDTVSNELFILPKNKPLFPRSYLNPDLTVKLISEQHIDIVDSTWRNRYEGSIWFFNMLAKADFGYGLFKNDELVSWVFVSEVGALTHLFTLEEHRNNGYAETLLKHLCNVCLEEHKNVFAFCRRGNVNACKVYEKLGFDKFHEDTFNEVIIHCPRLDTTDLENALVSTKIVNWSEAIIVPCLPPHTYECVKRVAHRLNLHFEGENEHTPHDLVLFDQHKPRFENICLPDDITFQPLSEEHVDIVDSVWPNRYDTSKWLFKLLIKNNASVGLFKNKELVAWVFVNEIGALVHLYTLDGHRKMGYGKLVMQLLCNKSLEEKKPVFGYCKRGNVSAIKLYESLGFDQFYYVRWTVLSPK</sequence>
<feature type="domain" description="N-acetyltransferase" evidence="2">
    <location>
        <begin position="362"/>
        <end position="487"/>
    </location>
</feature>
<evidence type="ECO:0000313" key="4">
    <source>
        <dbReference type="Proteomes" id="UP001549921"/>
    </source>
</evidence>
<dbReference type="PANTHER" id="PTHR15298:SF1">
    <property type="entry name" value="GLYCINE N-ACYLTRANSFERASE-LIKE PROTEIN"/>
    <property type="match status" value="1"/>
</dbReference>
<dbReference type="InterPro" id="IPR016181">
    <property type="entry name" value="Acyl_CoA_acyltransferase"/>
</dbReference>
<dbReference type="InterPro" id="IPR000182">
    <property type="entry name" value="GNAT_dom"/>
</dbReference>
<reference evidence="3 4" key="1">
    <citation type="submission" date="2024-06" db="EMBL/GenBank/DDBJ databases">
        <title>A chromosome-level genome assembly of beet webworm, Loxostege sticticalis.</title>
        <authorList>
            <person name="Zhang Y."/>
        </authorList>
    </citation>
    <scope>NUCLEOTIDE SEQUENCE [LARGE SCALE GENOMIC DNA]</scope>
    <source>
        <strain evidence="3">AQ028</strain>
        <tissue evidence="3">Male pupae</tissue>
    </source>
</reference>
<name>A0ABD0SPG5_LOXSC</name>
<feature type="domain" description="N-acetyltransferase" evidence="2">
    <location>
        <begin position="158"/>
        <end position="287"/>
    </location>
</feature>
<evidence type="ECO:0000313" key="3">
    <source>
        <dbReference type="EMBL" id="KAL0820336.1"/>
    </source>
</evidence>
<dbReference type="AlphaFoldDB" id="A0ABD0SPG5"/>
<dbReference type="Gene3D" id="3.40.630.30">
    <property type="match status" value="3"/>
</dbReference>
<dbReference type="GO" id="GO:0016410">
    <property type="term" value="F:N-acyltransferase activity"/>
    <property type="evidence" value="ECO:0007669"/>
    <property type="project" value="UniProtKB-UniRule"/>
</dbReference>
<dbReference type="EC" id="2.3.1.-" evidence="1"/>
<organism evidence="3 4">
    <name type="scientific">Loxostege sticticalis</name>
    <name type="common">Beet webworm moth</name>
    <dbReference type="NCBI Taxonomy" id="481309"/>
    <lineage>
        <taxon>Eukaryota</taxon>
        <taxon>Metazoa</taxon>
        <taxon>Ecdysozoa</taxon>
        <taxon>Arthropoda</taxon>
        <taxon>Hexapoda</taxon>
        <taxon>Insecta</taxon>
        <taxon>Pterygota</taxon>
        <taxon>Neoptera</taxon>
        <taxon>Endopterygota</taxon>
        <taxon>Lepidoptera</taxon>
        <taxon>Glossata</taxon>
        <taxon>Ditrysia</taxon>
        <taxon>Pyraloidea</taxon>
        <taxon>Crambidae</taxon>
        <taxon>Pyraustinae</taxon>
        <taxon>Loxostege</taxon>
    </lineage>
</organism>
<dbReference type="Pfam" id="PF08445">
    <property type="entry name" value="FR47"/>
    <property type="match status" value="2"/>
</dbReference>
<comment type="similarity">
    <text evidence="1">Belongs to the glycine N-acyltransferase family.</text>
</comment>
<evidence type="ECO:0000259" key="2">
    <source>
        <dbReference type="PROSITE" id="PS51186"/>
    </source>
</evidence>
<dbReference type="PANTHER" id="PTHR15298">
    <property type="entry name" value="L-COA N-ACYLTRANSFERASE-RELATED"/>
    <property type="match status" value="1"/>
</dbReference>
<gene>
    <name evidence="3" type="ORF">ABMA28_006236</name>
</gene>
<dbReference type="SUPFAM" id="SSF55729">
    <property type="entry name" value="Acyl-CoA N-acyltransferases (Nat)"/>
    <property type="match status" value="2"/>
</dbReference>
<dbReference type="InterPro" id="IPR013653">
    <property type="entry name" value="GCN5-like_dom"/>
</dbReference>